<sequence>MSEAAWLVCWECRVTLCLGKAVKEEHSDRVTVYVTPAGVGSVDPVRTRALWRMMADHVGHPLEVVREFSRRFDDVGELDENGDDVYADIGAEEFALDHAG</sequence>
<evidence type="ECO:0000313" key="2">
    <source>
        <dbReference type="Proteomes" id="UP001582793"/>
    </source>
</evidence>
<reference evidence="1 2" key="1">
    <citation type="submission" date="2024-04" db="EMBL/GenBank/DDBJ databases">
        <title>Polymorphospora sp. isolated from Baiyangdian Lake in Xiong'an New Area.</title>
        <authorList>
            <person name="Zhang X."/>
            <person name="Liu J."/>
        </authorList>
    </citation>
    <scope>NUCLEOTIDE SEQUENCE [LARGE SCALE GENOMIC DNA]</scope>
    <source>
        <strain evidence="1 2">2-325</strain>
    </source>
</reference>
<proteinExistence type="predicted"/>
<name>A0ABV5D186_9ACTN</name>
<dbReference type="Proteomes" id="UP001582793">
    <property type="component" value="Unassembled WGS sequence"/>
</dbReference>
<gene>
    <name evidence="1" type="ORF">AAFH96_33885</name>
</gene>
<protein>
    <submittedName>
        <fullName evidence="1">Uncharacterized protein</fullName>
    </submittedName>
</protein>
<organism evidence="1 2">
    <name type="scientific">Polymorphospora lycopeni</name>
    <dbReference type="NCBI Taxonomy" id="3140240"/>
    <lineage>
        <taxon>Bacteria</taxon>
        <taxon>Bacillati</taxon>
        <taxon>Actinomycetota</taxon>
        <taxon>Actinomycetes</taxon>
        <taxon>Micromonosporales</taxon>
        <taxon>Micromonosporaceae</taxon>
        <taxon>Polymorphospora</taxon>
    </lineage>
</organism>
<dbReference type="RefSeq" id="WP_375736925.1">
    <property type="nucleotide sequence ID" value="NZ_JBCGDC010000192.1"/>
</dbReference>
<dbReference type="EMBL" id="JBCGDC010000192">
    <property type="protein sequence ID" value="MFB6398030.1"/>
    <property type="molecule type" value="Genomic_DNA"/>
</dbReference>
<accession>A0ABV5D186</accession>
<comment type="caution">
    <text evidence="1">The sequence shown here is derived from an EMBL/GenBank/DDBJ whole genome shotgun (WGS) entry which is preliminary data.</text>
</comment>
<evidence type="ECO:0000313" key="1">
    <source>
        <dbReference type="EMBL" id="MFB6398030.1"/>
    </source>
</evidence>
<keyword evidence="2" id="KW-1185">Reference proteome</keyword>